<dbReference type="PANTHER" id="PTHR28004:SF2">
    <property type="entry name" value="D-SERINE DEHYDRATASE"/>
    <property type="match status" value="1"/>
</dbReference>
<keyword evidence="1" id="KW-0812">Transmembrane</keyword>
<dbReference type="SUPFAM" id="SSF51419">
    <property type="entry name" value="PLP-binding barrel"/>
    <property type="match status" value="1"/>
</dbReference>
<accession>X6MA70</accession>
<dbReference type="Gene3D" id="3.20.20.10">
    <property type="entry name" value="Alanine racemase"/>
    <property type="match status" value="1"/>
</dbReference>
<evidence type="ECO:0000313" key="3">
    <source>
        <dbReference type="Proteomes" id="UP000023152"/>
    </source>
</evidence>
<proteinExistence type="predicted"/>
<dbReference type="OMA" id="VWMRHAK"/>
<gene>
    <name evidence="2" type="ORF">RFI_26821</name>
</gene>
<dbReference type="PANTHER" id="PTHR28004">
    <property type="entry name" value="ZGC:162816-RELATED"/>
    <property type="match status" value="1"/>
</dbReference>
<dbReference type="GO" id="GO:0008721">
    <property type="term" value="F:D-serine ammonia-lyase activity"/>
    <property type="evidence" value="ECO:0007669"/>
    <property type="project" value="TreeGrafter"/>
</dbReference>
<dbReference type="InterPro" id="IPR029066">
    <property type="entry name" value="PLP-binding_barrel"/>
</dbReference>
<reference evidence="2 3" key="1">
    <citation type="journal article" date="2013" name="Curr. Biol.">
        <title>The Genome of the Foraminiferan Reticulomyxa filosa.</title>
        <authorList>
            <person name="Glockner G."/>
            <person name="Hulsmann N."/>
            <person name="Schleicher M."/>
            <person name="Noegel A.A."/>
            <person name="Eichinger L."/>
            <person name="Gallinger C."/>
            <person name="Pawlowski J."/>
            <person name="Sierra R."/>
            <person name="Euteneuer U."/>
            <person name="Pillet L."/>
            <person name="Moustafa A."/>
            <person name="Platzer M."/>
            <person name="Groth M."/>
            <person name="Szafranski K."/>
            <person name="Schliwa M."/>
        </authorList>
    </citation>
    <scope>NUCLEOTIDE SEQUENCE [LARGE SCALE GENOMIC DNA]</scope>
</reference>
<organism evidence="2 3">
    <name type="scientific">Reticulomyxa filosa</name>
    <dbReference type="NCBI Taxonomy" id="46433"/>
    <lineage>
        <taxon>Eukaryota</taxon>
        <taxon>Sar</taxon>
        <taxon>Rhizaria</taxon>
        <taxon>Retaria</taxon>
        <taxon>Foraminifera</taxon>
        <taxon>Monothalamids</taxon>
        <taxon>Reticulomyxidae</taxon>
        <taxon>Reticulomyxa</taxon>
    </lineage>
</organism>
<dbReference type="GO" id="GO:0036088">
    <property type="term" value="P:D-serine catabolic process"/>
    <property type="evidence" value="ECO:0007669"/>
    <property type="project" value="TreeGrafter"/>
</dbReference>
<dbReference type="InterPro" id="IPR051466">
    <property type="entry name" value="D-amino_acid_metab_enzyme"/>
</dbReference>
<dbReference type="EMBL" id="ASPP01023392">
    <property type="protein sequence ID" value="ETO10566.1"/>
    <property type="molecule type" value="Genomic_DNA"/>
</dbReference>
<feature type="transmembrane region" description="Helical" evidence="1">
    <location>
        <begin position="365"/>
        <end position="386"/>
    </location>
</feature>
<evidence type="ECO:0000313" key="2">
    <source>
        <dbReference type="EMBL" id="ETO10566.1"/>
    </source>
</evidence>
<protein>
    <submittedName>
        <fullName evidence="2">Putative amino acid aldolase or racemase</fullName>
    </submittedName>
</protein>
<evidence type="ECO:0000256" key="1">
    <source>
        <dbReference type="SAM" id="Phobius"/>
    </source>
</evidence>
<name>X6MA70_RETFI</name>
<keyword evidence="3" id="KW-1185">Reference proteome</keyword>
<dbReference type="Proteomes" id="UP000023152">
    <property type="component" value="Unassembled WGS sequence"/>
</dbReference>
<sequence length="533" mass="60705">MFFVKKLLSELAKIFLSQHRQRLTVVVLLVAGGVLLNHWKKIKKKAGKNWGRVKEAWNYMKLKQMVLNPKNEIKVPCMIVDLDIFDENIQSLCGIANKYGKSLRLATKSIRCPYLIKRAYDKSNGVCQGLMCYSVFEAKLLYEMYGDAFDKNYLIAYPTLQKQDIECAFELTQKDVCIILMIDSGEHIQKIESVCQEYIDSTENKHEASQSKLNPIRLCLDLDMSYQVLGGLFSIGAHRSRTRDSKDIFAMASSLDKCKHVQLIGVMGYEAHIAGVTDNNPFFHIPSCIVQALKLIFWQQCRDKRQKLIETLQSVYSNYPFDSAAKTQHSHHGHDHHHHDHAFPKIDLKFVNGGGTGLIFLKKNYFYVICVYMYMYTYVCVNFLILGNLEMSCKDVYVTEVTAGSGLIQSQIFDYFVSNNCLPAACFALQVTRIHSPTFLLDRGFICCQSGGFIASGNISLDKQPVTPLSCKNPLFFDLGDPIFVRSAKAGEIAEHFTHYILKHNSAELFLVDQNDLQSFRVPTYRGLGHVFY</sequence>
<keyword evidence="1" id="KW-1133">Transmembrane helix</keyword>
<comment type="caution">
    <text evidence="2">The sequence shown here is derived from an EMBL/GenBank/DDBJ whole genome shotgun (WGS) entry which is preliminary data.</text>
</comment>
<dbReference type="OrthoDB" id="20198at2759"/>
<keyword evidence="1" id="KW-0472">Membrane</keyword>
<dbReference type="AlphaFoldDB" id="X6MA70"/>